<organism evidence="2 3">
    <name type="scientific">Vigna unguiculata</name>
    <name type="common">Cowpea</name>
    <dbReference type="NCBI Taxonomy" id="3917"/>
    <lineage>
        <taxon>Eukaryota</taxon>
        <taxon>Viridiplantae</taxon>
        <taxon>Streptophyta</taxon>
        <taxon>Embryophyta</taxon>
        <taxon>Tracheophyta</taxon>
        <taxon>Spermatophyta</taxon>
        <taxon>Magnoliopsida</taxon>
        <taxon>eudicotyledons</taxon>
        <taxon>Gunneridae</taxon>
        <taxon>Pentapetalae</taxon>
        <taxon>rosids</taxon>
        <taxon>fabids</taxon>
        <taxon>Fabales</taxon>
        <taxon>Fabaceae</taxon>
        <taxon>Papilionoideae</taxon>
        <taxon>50 kb inversion clade</taxon>
        <taxon>NPAAA clade</taxon>
        <taxon>indigoferoid/millettioid clade</taxon>
        <taxon>Phaseoleae</taxon>
        <taxon>Vigna</taxon>
    </lineage>
</organism>
<name>A0A4D6NE23_VIGUN</name>
<feature type="compositionally biased region" description="Basic and acidic residues" evidence="1">
    <location>
        <begin position="91"/>
        <end position="100"/>
    </location>
</feature>
<gene>
    <name evidence="2" type="ORF">DEO72_LG10g2365</name>
</gene>
<sequence length="100" mass="11673">MEYTLDHPLTTTPWVFLDQTQSKTPKITQNRAQQTRVTWRKFITARQFIRETQKLGCSFTSLSGTGTHCQAVPQRNPRTPNWHVPPGDYEQPARRFLEKS</sequence>
<protein>
    <submittedName>
        <fullName evidence="2">Uncharacterized protein</fullName>
    </submittedName>
</protein>
<reference evidence="2 3" key="1">
    <citation type="submission" date="2019-04" db="EMBL/GenBank/DDBJ databases">
        <title>An improved genome assembly and genetic linkage map for asparagus bean, Vigna unguiculata ssp. sesquipedialis.</title>
        <authorList>
            <person name="Xia Q."/>
            <person name="Zhang R."/>
            <person name="Dong Y."/>
        </authorList>
    </citation>
    <scope>NUCLEOTIDE SEQUENCE [LARGE SCALE GENOMIC DNA]</scope>
    <source>
        <tissue evidence="2">Leaf</tissue>
    </source>
</reference>
<keyword evidence="3" id="KW-1185">Reference proteome</keyword>
<dbReference type="AlphaFoldDB" id="A0A4D6NE23"/>
<accession>A0A4D6NE23</accession>
<dbReference type="EMBL" id="CP039354">
    <property type="protein sequence ID" value="QCE11132.1"/>
    <property type="molecule type" value="Genomic_DNA"/>
</dbReference>
<feature type="region of interest" description="Disordered" evidence="1">
    <location>
        <begin position="68"/>
        <end position="100"/>
    </location>
</feature>
<evidence type="ECO:0000256" key="1">
    <source>
        <dbReference type="SAM" id="MobiDB-lite"/>
    </source>
</evidence>
<dbReference type="Proteomes" id="UP000501690">
    <property type="component" value="Linkage Group LG10"/>
</dbReference>
<evidence type="ECO:0000313" key="2">
    <source>
        <dbReference type="EMBL" id="QCE11132.1"/>
    </source>
</evidence>
<proteinExistence type="predicted"/>
<evidence type="ECO:0000313" key="3">
    <source>
        <dbReference type="Proteomes" id="UP000501690"/>
    </source>
</evidence>